<feature type="transmembrane region" description="Helical" evidence="6">
    <location>
        <begin position="625"/>
        <end position="647"/>
    </location>
</feature>
<feature type="transmembrane region" description="Helical" evidence="6">
    <location>
        <begin position="251"/>
        <end position="276"/>
    </location>
</feature>
<dbReference type="EMBL" id="SJPO01000005">
    <property type="protein sequence ID" value="TWT76956.1"/>
    <property type="molecule type" value="Genomic_DNA"/>
</dbReference>
<name>A0A5C5YPW9_9BACT</name>
<feature type="transmembrane region" description="Helical" evidence="6">
    <location>
        <begin position="12"/>
        <end position="30"/>
    </location>
</feature>
<feature type="domain" description="SSD" evidence="7">
    <location>
        <begin position="586"/>
        <end position="752"/>
    </location>
</feature>
<feature type="transmembrane region" description="Helical" evidence="6">
    <location>
        <begin position="321"/>
        <end position="341"/>
    </location>
</feature>
<dbReference type="Proteomes" id="UP000318478">
    <property type="component" value="Unassembled WGS sequence"/>
</dbReference>
<keyword evidence="9" id="KW-1185">Reference proteome</keyword>
<reference evidence="8 9" key="1">
    <citation type="submission" date="2019-02" db="EMBL/GenBank/DDBJ databases">
        <title>Deep-cultivation of Planctomycetes and their phenomic and genomic characterization uncovers novel biology.</title>
        <authorList>
            <person name="Wiegand S."/>
            <person name="Jogler M."/>
            <person name="Boedeker C."/>
            <person name="Pinto D."/>
            <person name="Vollmers J."/>
            <person name="Rivas-Marin E."/>
            <person name="Kohn T."/>
            <person name="Peeters S.H."/>
            <person name="Heuer A."/>
            <person name="Rast P."/>
            <person name="Oberbeckmann S."/>
            <person name="Bunk B."/>
            <person name="Jeske O."/>
            <person name="Meyerdierks A."/>
            <person name="Storesund J.E."/>
            <person name="Kallscheuer N."/>
            <person name="Luecker S."/>
            <person name="Lage O.M."/>
            <person name="Pohl T."/>
            <person name="Merkel B.J."/>
            <person name="Hornburger P."/>
            <person name="Mueller R.-W."/>
            <person name="Bruemmer F."/>
            <person name="Labrenz M."/>
            <person name="Spormann A.M."/>
            <person name="Op Den Camp H."/>
            <person name="Overmann J."/>
            <person name="Amann R."/>
            <person name="Jetten M.S.M."/>
            <person name="Mascher T."/>
            <person name="Medema M.H."/>
            <person name="Devos D.P."/>
            <person name="Kaster A.-K."/>
            <person name="Ovreas L."/>
            <person name="Rohde M."/>
            <person name="Galperin M.Y."/>
            <person name="Jogler C."/>
        </authorList>
    </citation>
    <scope>NUCLEOTIDE SEQUENCE [LARGE SCALE GENOMIC DNA]</scope>
    <source>
        <strain evidence="8 9">Pla123a</strain>
    </source>
</reference>
<dbReference type="InterPro" id="IPR050545">
    <property type="entry name" value="Mycobact_MmpL"/>
</dbReference>
<dbReference type="Gene3D" id="1.20.1640.10">
    <property type="entry name" value="Multidrug efflux transporter AcrB transmembrane domain"/>
    <property type="match status" value="2"/>
</dbReference>
<evidence type="ECO:0000256" key="4">
    <source>
        <dbReference type="ARBA" id="ARBA00022989"/>
    </source>
</evidence>
<dbReference type="InterPro" id="IPR004869">
    <property type="entry name" value="MMPL_dom"/>
</dbReference>
<protein>
    <submittedName>
        <fullName evidence="8">MMPL family protein</fullName>
    </submittedName>
</protein>
<keyword evidence="5 6" id="KW-0472">Membrane</keyword>
<keyword evidence="3 6" id="KW-0812">Transmembrane</keyword>
<evidence type="ECO:0000256" key="6">
    <source>
        <dbReference type="SAM" id="Phobius"/>
    </source>
</evidence>
<comment type="caution">
    <text evidence="8">The sequence shown here is derived from an EMBL/GenBank/DDBJ whole genome shotgun (WGS) entry which is preliminary data.</text>
</comment>
<feature type="transmembrane region" description="Helical" evidence="6">
    <location>
        <begin position="586"/>
        <end position="605"/>
    </location>
</feature>
<dbReference type="SUPFAM" id="SSF82866">
    <property type="entry name" value="Multidrug efflux transporter AcrB transmembrane domain"/>
    <property type="match status" value="2"/>
</dbReference>
<feature type="transmembrane region" description="Helical" evidence="6">
    <location>
        <begin position="381"/>
        <end position="402"/>
    </location>
</feature>
<evidence type="ECO:0000256" key="2">
    <source>
        <dbReference type="ARBA" id="ARBA00022475"/>
    </source>
</evidence>
<evidence type="ECO:0000256" key="5">
    <source>
        <dbReference type="ARBA" id="ARBA00023136"/>
    </source>
</evidence>
<dbReference type="OrthoDB" id="2112773at2"/>
<dbReference type="RefSeq" id="WP_146587140.1">
    <property type="nucleotide sequence ID" value="NZ_SJPO01000005.1"/>
</dbReference>
<gene>
    <name evidence="8" type="ORF">Pla123a_23810</name>
</gene>
<dbReference type="PROSITE" id="PS50156">
    <property type="entry name" value="SSD"/>
    <property type="match status" value="1"/>
</dbReference>
<feature type="transmembrane region" description="Helical" evidence="6">
    <location>
        <begin position="201"/>
        <end position="218"/>
    </location>
</feature>
<comment type="subcellular location">
    <subcellularLocation>
        <location evidence="1">Cell membrane</location>
        <topology evidence="1">Multi-pass membrane protein</topology>
    </subcellularLocation>
</comment>
<dbReference type="PANTHER" id="PTHR33406">
    <property type="entry name" value="MEMBRANE PROTEIN MJ1562-RELATED"/>
    <property type="match status" value="1"/>
</dbReference>
<evidence type="ECO:0000256" key="1">
    <source>
        <dbReference type="ARBA" id="ARBA00004651"/>
    </source>
</evidence>
<dbReference type="Pfam" id="PF03176">
    <property type="entry name" value="MMPL"/>
    <property type="match status" value="1"/>
</dbReference>
<feature type="transmembrane region" description="Helical" evidence="6">
    <location>
        <begin position="225"/>
        <end position="245"/>
    </location>
</feature>
<evidence type="ECO:0000313" key="9">
    <source>
        <dbReference type="Proteomes" id="UP000318478"/>
    </source>
</evidence>
<accession>A0A5C5YPW9</accession>
<dbReference type="GO" id="GO:0005886">
    <property type="term" value="C:plasma membrane"/>
    <property type="evidence" value="ECO:0007669"/>
    <property type="project" value="UniProtKB-SubCell"/>
</dbReference>
<organism evidence="8 9">
    <name type="scientific">Posidoniimonas polymericola</name>
    <dbReference type="NCBI Taxonomy" id="2528002"/>
    <lineage>
        <taxon>Bacteria</taxon>
        <taxon>Pseudomonadati</taxon>
        <taxon>Planctomycetota</taxon>
        <taxon>Planctomycetia</taxon>
        <taxon>Pirellulales</taxon>
        <taxon>Lacipirellulaceae</taxon>
        <taxon>Posidoniimonas</taxon>
    </lineage>
</organism>
<feature type="transmembrane region" description="Helical" evidence="6">
    <location>
        <begin position="698"/>
        <end position="721"/>
    </location>
</feature>
<feature type="transmembrane region" description="Helical" evidence="6">
    <location>
        <begin position="653"/>
        <end position="677"/>
    </location>
</feature>
<feature type="transmembrane region" description="Helical" evidence="6">
    <location>
        <begin position="296"/>
        <end position="315"/>
    </location>
</feature>
<feature type="transmembrane region" description="Helical" evidence="6">
    <location>
        <begin position="727"/>
        <end position="751"/>
    </location>
</feature>
<evidence type="ECO:0000256" key="3">
    <source>
        <dbReference type="ARBA" id="ARBA00022692"/>
    </source>
</evidence>
<keyword evidence="4 6" id="KW-1133">Transmembrane helix</keyword>
<dbReference type="AlphaFoldDB" id="A0A5C5YPW9"/>
<dbReference type="PANTHER" id="PTHR33406:SF12">
    <property type="entry name" value="BLR2997 PROTEIN"/>
    <property type="match status" value="1"/>
</dbReference>
<proteinExistence type="predicted"/>
<dbReference type="InterPro" id="IPR000731">
    <property type="entry name" value="SSD"/>
</dbReference>
<evidence type="ECO:0000259" key="7">
    <source>
        <dbReference type="PROSITE" id="PS50156"/>
    </source>
</evidence>
<keyword evidence="2" id="KW-1003">Cell membrane</keyword>
<sequence>MGSGTANQQRLLLAVVATAVATPFLIIGAIRTMDGIHTSALHWLDEAEPARIEYEIFTQQFEGGNFVLISWPGCTLDDPRLAKLESTLDHYSKATAPKPPLVERAFSGSSVLEDLLRPDLQLTRPQAIARLQGSLIGPDGESTCVVAVLSERGGQQRAEGFAYLVATSEKVTGVAREELRIAGPSVDAYAVDIESDRSVDYYAAPSAFISFLVCWWCLRSLRFSVAILAVAGFGELLMLGSLHYFGVTMDAVLIVLPPLVFVLTVSSGIHLVNYYYDQVRAGAGPDAPRLAVRHGWAPCGMAALTTALGLGSLLVSRIVPVATFGQFAAGGVVVAVLLLFFSLPGVMSRWPAAPEDVASGSATSTLVVYLVRMAQVVCRHATLITAGGMVCLIVGGVGLAQLRTSIGVGNLFPQSHRVVQDFRWMEEHVAHLVPLEVVIRFPSDDGLRMIDRLTLLNEIEASVRGVASVGGVMSALTFCPEVPTTRGSNSVVRRAQFNARLEANRGQLVESHYLHESDDGGQDWRISARVSGIQDLDYQLVLNELRERVDPLLDEYATRHDFRPSASYTGTMPLVYGAQHALLQDMFYSMLLAFVLVWLVMSLMLTDGSARGAARVASLPKGLWLGALAMLPNLFPIVVVFGVMGWLDWPADIGSTMTACVALGIAVDDTLHFLAWYRRETAKGDSPQLAIRHSFQHCGRAMIQTTVICGFGMLVFGLSGFLPTRRFSLLMFTLLNSALLADLVFLPAILASPLGSVFAIRTKPGSDSPEAAVL</sequence>
<evidence type="ECO:0000313" key="8">
    <source>
        <dbReference type="EMBL" id="TWT76956.1"/>
    </source>
</evidence>